<evidence type="ECO:0000313" key="2">
    <source>
        <dbReference type="Proteomes" id="UP001317870"/>
    </source>
</evidence>
<organism evidence="1 2">
    <name type="scientific">Nocardia sputorum</name>
    <dbReference type="NCBI Taxonomy" id="2984338"/>
    <lineage>
        <taxon>Bacteria</taxon>
        <taxon>Bacillati</taxon>
        <taxon>Actinomycetota</taxon>
        <taxon>Actinomycetes</taxon>
        <taxon>Mycobacteriales</taxon>
        <taxon>Nocardiaceae</taxon>
        <taxon>Nocardia</taxon>
    </lineage>
</organism>
<gene>
    <name evidence="1" type="ORF">IFM12276_40980</name>
</gene>
<reference evidence="1 2" key="1">
    <citation type="submission" date="2022-11" db="EMBL/GenBank/DDBJ databases">
        <title>Genome Sequencing of Nocardia sp. ON39_IFM12276 and assembly.</title>
        <authorList>
            <person name="Shimojima M."/>
            <person name="Toyokawa M."/>
            <person name="Uesaka K."/>
        </authorList>
    </citation>
    <scope>NUCLEOTIDE SEQUENCE [LARGE SCALE GENOMIC DNA]</scope>
    <source>
        <strain evidence="1 2">IFM 12276</strain>
    </source>
</reference>
<name>A0ABN6U8K1_9NOCA</name>
<evidence type="ECO:0000313" key="1">
    <source>
        <dbReference type="EMBL" id="BDU01070.1"/>
    </source>
</evidence>
<keyword evidence="2" id="KW-1185">Reference proteome</keyword>
<proteinExistence type="predicted"/>
<protein>
    <submittedName>
        <fullName evidence="1">Uncharacterized protein</fullName>
    </submittedName>
</protein>
<accession>A0ABN6U8K1</accession>
<sequence>MTRTDPQEFTTLLDTIAQRRSAGDGTVSAQSPTHIPEVRAADVPQEVKDALQPAETGMLEQLGHTGAAAYTYAQRVLAGDISREQFEDLISQLMDSAQTQFTQLRDSTKAKLQSLGRQHPDWQAMILSVFEAVTNLQSDVLTKEFNFLQSLMSNTPQQAGQLNGFFSDLMRHLEEGWSQIVG</sequence>
<dbReference type="EMBL" id="AP026978">
    <property type="protein sequence ID" value="BDU01070.1"/>
    <property type="molecule type" value="Genomic_DNA"/>
</dbReference>
<dbReference type="RefSeq" id="WP_281874086.1">
    <property type="nucleotide sequence ID" value="NZ_AP026978.1"/>
</dbReference>
<dbReference type="Proteomes" id="UP001317870">
    <property type="component" value="Chromosome"/>
</dbReference>